<dbReference type="Gene3D" id="3.30.750.44">
    <property type="match status" value="1"/>
</dbReference>
<keyword evidence="4 9" id="KW-0645">Protease</keyword>
<dbReference type="InterPro" id="IPR012393">
    <property type="entry name" value="Tricorn_protease"/>
</dbReference>
<dbReference type="Proteomes" id="UP000198779">
    <property type="component" value="Unassembled WGS sequence"/>
</dbReference>
<evidence type="ECO:0000256" key="2">
    <source>
        <dbReference type="ARBA" id="ARBA00008524"/>
    </source>
</evidence>
<dbReference type="GO" id="GO:0006508">
    <property type="term" value="P:proteolysis"/>
    <property type="evidence" value="ECO:0007669"/>
    <property type="project" value="UniProtKB-KW"/>
</dbReference>
<dbReference type="CDD" id="cd07562">
    <property type="entry name" value="Peptidase_S41_TRI"/>
    <property type="match status" value="1"/>
</dbReference>
<reference evidence="9 10" key="2">
    <citation type="submission" date="2016-10" db="EMBL/GenBank/DDBJ databases">
        <authorList>
            <person name="Varghese N."/>
            <person name="Submissions S."/>
        </authorList>
    </citation>
    <scope>NUCLEOTIDE SEQUENCE</scope>
    <source>
        <strain evidence="9">BP1-145</strain>
        <strain evidence="10">BP1-148</strain>
    </source>
</reference>
<dbReference type="AlphaFoldDB" id="A0A1H0IJJ1"/>
<gene>
    <name evidence="9" type="ORF">SAMN04487900_11527</name>
    <name evidence="8" type="ORF">SAMN04487901_11242</name>
</gene>
<organism evidence="9 11">
    <name type="scientific">Prevotella communis</name>
    <dbReference type="NCBI Taxonomy" id="2913614"/>
    <lineage>
        <taxon>Bacteria</taxon>
        <taxon>Pseudomonadati</taxon>
        <taxon>Bacteroidota</taxon>
        <taxon>Bacteroidia</taxon>
        <taxon>Bacteroidales</taxon>
        <taxon>Prevotellaceae</taxon>
        <taxon>Prevotella</taxon>
    </lineage>
</organism>
<evidence type="ECO:0000256" key="5">
    <source>
        <dbReference type="ARBA" id="ARBA00022801"/>
    </source>
</evidence>
<dbReference type="STRING" id="645274.SAMN04487901_11242"/>
<evidence type="ECO:0000256" key="4">
    <source>
        <dbReference type="ARBA" id="ARBA00022670"/>
    </source>
</evidence>
<dbReference type="Gene3D" id="3.90.226.10">
    <property type="entry name" value="2-enoyl-CoA Hydratase, Chain A, domain 1"/>
    <property type="match status" value="1"/>
</dbReference>
<evidence type="ECO:0000259" key="7">
    <source>
        <dbReference type="SMART" id="SM00245"/>
    </source>
</evidence>
<evidence type="ECO:0000256" key="1">
    <source>
        <dbReference type="ARBA" id="ARBA00004496"/>
    </source>
</evidence>
<dbReference type="EMBL" id="FNIW01000015">
    <property type="protein sequence ID" value="SDO31460.1"/>
    <property type="molecule type" value="Genomic_DNA"/>
</dbReference>
<evidence type="ECO:0000313" key="11">
    <source>
        <dbReference type="Proteomes" id="UP000199134"/>
    </source>
</evidence>
<keyword evidence="6" id="KW-0720">Serine protease</keyword>
<dbReference type="GO" id="GO:0005737">
    <property type="term" value="C:cytoplasm"/>
    <property type="evidence" value="ECO:0007669"/>
    <property type="project" value="UniProtKB-SubCell"/>
</dbReference>
<evidence type="ECO:0000313" key="9">
    <source>
        <dbReference type="EMBL" id="SDO31460.1"/>
    </source>
</evidence>
<feature type="domain" description="Tail specific protease" evidence="7">
    <location>
        <begin position="158"/>
        <end position="408"/>
    </location>
</feature>
<dbReference type="Proteomes" id="UP000199134">
    <property type="component" value="Unassembled WGS sequence"/>
</dbReference>
<evidence type="ECO:0000256" key="3">
    <source>
        <dbReference type="ARBA" id="ARBA00022490"/>
    </source>
</evidence>
<evidence type="ECO:0000313" key="10">
    <source>
        <dbReference type="Proteomes" id="UP000198779"/>
    </source>
</evidence>
<dbReference type="InterPro" id="IPR028204">
    <property type="entry name" value="Tricorn_C1"/>
</dbReference>
<sequence>MILGAMLLLVMVTSCREESDALQNYAFNDGLAFEKAQKSFAGKFKVLWKALDQNYGVWDYERSQGVDWDAVYDEYLPKYEALDQRDDVTDEELRKLLDETLAPLHDGHFVAQMQNHLTGTFVAASPSVTRQKERDDYEASQNTTHNLSAYLPAAFGGTGNQILDYKEADTHTADAGDFGITVKYALFKENIAYLYFDGFNLSPYVVDEYLQELFGQKDAITQFLALGVQQTWKAWYDKVQQLHASGQLKGVIIDLRNNGGGMLNDFQFVLGSMLPSGDFQVGYSRFKRGVGRYDYSPLSPFKVKTLETAHETITEPIVVLANCASVSMAEMTTLSCQSLPNGTFIGKRTHGGVCSLVTDPFVYYQNYAGVIGQMNVTPVFLYIPQMVTLTKDKQILEGVGVTPDIEVDFNVSLYTTTGRDTQLERALQFCTTGN</sequence>
<dbReference type="InterPro" id="IPR005151">
    <property type="entry name" value="Tail-specific_protease"/>
</dbReference>
<proteinExistence type="inferred from homology"/>
<dbReference type="SMART" id="SM00245">
    <property type="entry name" value="TSPc"/>
    <property type="match status" value="1"/>
</dbReference>
<dbReference type="EMBL" id="FNCQ01000012">
    <property type="protein sequence ID" value="SDG90471.1"/>
    <property type="molecule type" value="Genomic_DNA"/>
</dbReference>
<keyword evidence="5" id="KW-0378">Hydrolase</keyword>
<comment type="similarity">
    <text evidence="2">Belongs to the peptidase S41B family.</text>
</comment>
<protein>
    <submittedName>
        <fullName evidence="9">Tricorn protease C1 domain-containing protein</fullName>
    </submittedName>
</protein>
<dbReference type="InterPro" id="IPR029045">
    <property type="entry name" value="ClpP/crotonase-like_dom_sf"/>
</dbReference>
<keyword evidence="3" id="KW-0963">Cytoplasm</keyword>
<dbReference type="Pfam" id="PF03572">
    <property type="entry name" value="Peptidase_S41"/>
    <property type="match status" value="1"/>
</dbReference>
<dbReference type="Pfam" id="PF14684">
    <property type="entry name" value="Tricorn_C1"/>
    <property type="match status" value="1"/>
</dbReference>
<keyword evidence="10" id="KW-1185">Reference proteome</keyword>
<dbReference type="GO" id="GO:0008236">
    <property type="term" value="F:serine-type peptidase activity"/>
    <property type="evidence" value="ECO:0007669"/>
    <property type="project" value="UniProtKB-KW"/>
</dbReference>
<reference evidence="8 11" key="1">
    <citation type="submission" date="2016-10" db="EMBL/GenBank/DDBJ databases">
        <authorList>
            <person name="de Groot N.N."/>
        </authorList>
    </citation>
    <scope>NUCLEOTIDE SEQUENCE [LARGE SCALE GENOMIC DNA]</scope>
    <source>
        <strain evidence="11">BP1-145</strain>
        <strain evidence="8">BP1-148</strain>
    </source>
</reference>
<evidence type="ECO:0000256" key="6">
    <source>
        <dbReference type="ARBA" id="ARBA00022825"/>
    </source>
</evidence>
<dbReference type="PANTHER" id="PTHR43253:SF1">
    <property type="entry name" value="TRICORN PROTEASE HOMOLOG 2-RELATED"/>
    <property type="match status" value="1"/>
</dbReference>
<dbReference type="SUPFAM" id="SSF52096">
    <property type="entry name" value="ClpP/crotonase"/>
    <property type="match status" value="1"/>
</dbReference>
<name>A0A1H0IJJ1_9BACT</name>
<accession>A0A1H0IJJ1</accession>
<comment type="subcellular location">
    <subcellularLocation>
        <location evidence="1">Cytoplasm</location>
    </subcellularLocation>
</comment>
<accession>A0A1G7Y239</accession>
<evidence type="ECO:0000313" key="8">
    <source>
        <dbReference type="EMBL" id="SDG90471.1"/>
    </source>
</evidence>
<dbReference type="PANTHER" id="PTHR43253">
    <property type="entry name" value="TRICORN PROTEASE HOMOLOG 2-RELATED"/>
    <property type="match status" value="1"/>
</dbReference>